<dbReference type="PANTHER" id="PTHR19290:SF162">
    <property type="entry name" value="TRANSCRIPTION FACTOR ATOH7"/>
    <property type="match status" value="1"/>
</dbReference>
<gene>
    <name evidence="11" type="primary">LOC103508949</name>
</gene>
<evidence type="ECO:0000256" key="2">
    <source>
        <dbReference type="ARBA" id="ARBA00022473"/>
    </source>
</evidence>
<keyword evidence="2" id="KW-0217">Developmental protein</keyword>
<dbReference type="Pfam" id="PF00010">
    <property type="entry name" value="HLH"/>
    <property type="match status" value="1"/>
</dbReference>
<feature type="compositionally biased region" description="Polar residues" evidence="8">
    <location>
        <begin position="37"/>
        <end position="50"/>
    </location>
</feature>
<dbReference type="GO" id="GO:0016360">
    <property type="term" value="P:sensory organ precursor cell fate determination"/>
    <property type="evidence" value="ECO:0007669"/>
    <property type="project" value="UniProtKB-ARBA"/>
</dbReference>
<feature type="compositionally biased region" description="Basic and acidic residues" evidence="8">
    <location>
        <begin position="113"/>
        <end position="129"/>
    </location>
</feature>
<dbReference type="InterPro" id="IPR036638">
    <property type="entry name" value="HLH_DNA-bd_sf"/>
</dbReference>
<feature type="region of interest" description="Disordered" evidence="8">
    <location>
        <begin position="87"/>
        <end position="178"/>
    </location>
</feature>
<evidence type="ECO:0000256" key="4">
    <source>
        <dbReference type="ARBA" id="ARBA00022902"/>
    </source>
</evidence>
<keyword evidence="4" id="KW-0524">Neurogenesis</keyword>
<feature type="compositionally biased region" description="Polar residues" evidence="8">
    <location>
        <begin position="1"/>
        <end position="20"/>
    </location>
</feature>
<dbReference type="GeneID" id="103508949"/>
<dbReference type="GO" id="GO:0046982">
    <property type="term" value="F:protein heterodimerization activity"/>
    <property type="evidence" value="ECO:0007669"/>
    <property type="project" value="UniProtKB-ARBA"/>
</dbReference>
<dbReference type="AlphaFoldDB" id="A0A1S3D0T8"/>
<feature type="compositionally biased region" description="Basic and acidic residues" evidence="8">
    <location>
        <begin position="158"/>
        <end position="172"/>
    </location>
</feature>
<dbReference type="SUPFAM" id="SSF47459">
    <property type="entry name" value="HLH, helix-loop-helix DNA-binding domain"/>
    <property type="match status" value="1"/>
</dbReference>
<proteinExistence type="predicted"/>
<dbReference type="CDD" id="cd19715">
    <property type="entry name" value="bHLH_TS_amos_like"/>
    <property type="match status" value="1"/>
</dbReference>
<sequence length="253" mass="29383">MQIYQNNPEETQSLLTSYSPDDNFKSYEHQFPGSDAYDQNRNVTDHQGVQSPKDVQEFNQHRSPIPDERGVNQFKSIPQRHNFKSYEHQFPGSDAYDQNRNVTDHQGVQSPKDVQEFNQHRSPIPDERGVNQFKSIPQSRPAKSPVKHKLSQESPLSEDSKVLRQEENRDDCSSDGFDCPSDHFRGNGFEVLKKRRLAANARERRRMNNLNDAFDRLRDVIPSLGNDRKLSKYETLQMAQSYINALGDLLYRE</sequence>
<feature type="domain" description="BHLH" evidence="9">
    <location>
        <begin position="194"/>
        <end position="246"/>
    </location>
</feature>
<feature type="compositionally biased region" description="Basic and acidic residues" evidence="8">
    <location>
        <begin position="54"/>
        <end position="70"/>
    </location>
</feature>
<evidence type="ECO:0000256" key="3">
    <source>
        <dbReference type="ARBA" id="ARBA00022782"/>
    </source>
</evidence>
<keyword evidence="5" id="KW-0805">Transcription regulation</keyword>
<evidence type="ECO:0000256" key="6">
    <source>
        <dbReference type="ARBA" id="ARBA00023163"/>
    </source>
</evidence>
<evidence type="ECO:0000256" key="5">
    <source>
        <dbReference type="ARBA" id="ARBA00023015"/>
    </source>
</evidence>
<reference evidence="11" key="1">
    <citation type="submission" date="2025-08" db="UniProtKB">
        <authorList>
            <consortium name="RefSeq"/>
        </authorList>
    </citation>
    <scope>IDENTIFICATION</scope>
</reference>
<dbReference type="FunFam" id="4.10.280.10:FF:000025">
    <property type="entry name" value="protein atonal homolog 7"/>
    <property type="match status" value="1"/>
</dbReference>
<dbReference type="Gene3D" id="4.10.280.10">
    <property type="entry name" value="Helix-loop-helix DNA-binding domain"/>
    <property type="match status" value="1"/>
</dbReference>
<dbReference type="PaxDb" id="121845-A0A1S3D0T8"/>
<feature type="region of interest" description="Disordered" evidence="8">
    <location>
        <begin position="1"/>
        <end position="72"/>
    </location>
</feature>
<dbReference type="SMART" id="SM00353">
    <property type="entry name" value="HLH"/>
    <property type="match status" value="1"/>
</dbReference>
<protein>
    <submittedName>
        <fullName evidence="11">Basic helix-loop-helix transcription factor amos-like</fullName>
    </submittedName>
</protein>
<feature type="compositionally biased region" description="Polar residues" evidence="8">
    <location>
        <begin position="96"/>
        <end position="109"/>
    </location>
</feature>
<evidence type="ECO:0000259" key="9">
    <source>
        <dbReference type="PROSITE" id="PS50888"/>
    </source>
</evidence>
<dbReference type="PROSITE" id="PS50888">
    <property type="entry name" value="BHLH"/>
    <property type="match status" value="1"/>
</dbReference>
<accession>A0A1S3D0T8</accession>
<dbReference type="GO" id="GO:0045944">
    <property type="term" value="P:positive regulation of transcription by RNA polymerase II"/>
    <property type="evidence" value="ECO:0007669"/>
    <property type="project" value="TreeGrafter"/>
</dbReference>
<dbReference type="PANTHER" id="PTHR19290">
    <property type="entry name" value="BASIC HELIX-LOOP-HELIX PROTEIN NEUROGENIN-RELATED"/>
    <property type="match status" value="1"/>
</dbReference>
<dbReference type="GO" id="GO:0070888">
    <property type="term" value="F:E-box binding"/>
    <property type="evidence" value="ECO:0007669"/>
    <property type="project" value="TreeGrafter"/>
</dbReference>
<dbReference type="GO" id="GO:0061564">
    <property type="term" value="P:axon development"/>
    <property type="evidence" value="ECO:0007669"/>
    <property type="project" value="TreeGrafter"/>
</dbReference>
<dbReference type="GO" id="GO:0005634">
    <property type="term" value="C:nucleus"/>
    <property type="evidence" value="ECO:0007669"/>
    <property type="project" value="UniProtKB-SubCell"/>
</dbReference>
<evidence type="ECO:0000313" key="11">
    <source>
        <dbReference type="RefSeq" id="XP_008471757.1"/>
    </source>
</evidence>
<dbReference type="InterPro" id="IPR011598">
    <property type="entry name" value="bHLH_dom"/>
</dbReference>
<keyword evidence="10" id="KW-1185">Reference proteome</keyword>
<comment type="subcellular location">
    <subcellularLocation>
        <location evidence="1">Nucleus</location>
    </subcellularLocation>
</comment>
<evidence type="ECO:0000256" key="8">
    <source>
        <dbReference type="SAM" id="MobiDB-lite"/>
    </source>
</evidence>
<evidence type="ECO:0000256" key="7">
    <source>
        <dbReference type="ARBA" id="ARBA00023242"/>
    </source>
</evidence>
<dbReference type="Proteomes" id="UP000079169">
    <property type="component" value="Unplaced"/>
</dbReference>
<keyword evidence="6" id="KW-0804">Transcription</keyword>
<dbReference type="GO" id="GO:0000981">
    <property type="term" value="F:DNA-binding transcription factor activity, RNA polymerase II-specific"/>
    <property type="evidence" value="ECO:0007669"/>
    <property type="project" value="TreeGrafter"/>
</dbReference>
<name>A0A1S3D0T8_DIACI</name>
<keyword evidence="7" id="KW-0539">Nucleus</keyword>
<dbReference type="RefSeq" id="XP_008471757.1">
    <property type="nucleotide sequence ID" value="XM_008473535.1"/>
</dbReference>
<organism evidence="10 11">
    <name type="scientific">Diaphorina citri</name>
    <name type="common">Asian citrus psyllid</name>
    <dbReference type="NCBI Taxonomy" id="121845"/>
    <lineage>
        <taxon>Eukaryota</taxon>
        <taxon>Metazoa</taxon>
        <taxon>Ecdysozoa</taxon>
        <taxon>Arthropoda</taxon>
        <taxon>Hexapoda</taxon>
        <taxon>Insecta</taxon>
        <taxon>Pterygota</taxon>
        <taxon>Neoptera</taxon>
        <taxon>Paraneoptera</taxon>
        <taxon>Hemiptera</taxon>
        <taxon>Sternorrhyncha</taxon>
        <taxon>Psylloidea</taxon>
        <taxon>Psyllidae</taxon>
        <taxon>Diaphorininae</taxon>
        <taxon>Diaphorina</taxon>
    </lineage>
</organism>
<keyword evidence="3" id="KW-0221">Differentiation</keyword>
<evidence type="ECO:0000256" key="1">
    <source>
        <dbReference type="ARBA" id="ARBA00004123"/>
    </source>
</evidence>
<dbReference type="KEGG" id="dci:103508949"/>
<dbReference type="STRING" id="121845.A0A1S3D0T8"/>
<evidence type="ECO:0000313" key="10">
    <source>
        <dbReference type="Proteomes" id="UP000079169"/>
    </source>
</evidence>
<dbReference type="InterPro" id="IPR050359">
    <property type="entry name" value="bHLH_transcription_factors"/>
</dbReference>